<feature type="compositionally biased region" description="Basic and acidic residues" evidence="2">
    <location>
        <begin position="464"/>
        <end position="480"/>
    </location>
</feature>
<feature type="compositionally biased region" description="Low complexity" evidence="2">
    <location>
        <begin position="546"/>
        <end position="561"/>
    </location>
</feature>
<dbReference type="GeneTree" id="ENSGT00950000183026"/>
<feature type="compositionally biased region" description="Polar residues" evidence="2">
    <location>
        <begin position="222"/>
        <end position="238"/>
    </location>
</feature>
<feature type="compositionally biased region" description="Basic and acidic residues" evidence="2">
    <location>
        <begin position="360"/>
        <end position="371"/>
    </location>
</feature>
<feature type="compositionally biased region" description="Basic and acidic residues" evidence="2">
    <location>
        <begin position="916"/>
        <end position="928"/>
    </location>
</feature>
<feature type="region of interest" description="Disordered" evidence="2">
    <location>
        <begin position="1310"/>
        <end position="1348"/>
    </location>
</feature>
<dbReference type="GO" id="GO:0045171">
    <property type="term" value="C:intercellular bridge"/>
    <property type="evidence" value="ECO:0007669"/>
    <property type="project" value="Ensembl"/>
</dbReference>
<proteinExistence type="predicted"/>
<reference evidence="3" key="2">
    <citation type="submission" date="2025-09" db="UniProtKB">
        <authorList>
            <consortium name="Ensembl"/>
        </authorList>
    </citation>
    <scope>IDENTIFICATION</scope>
</reference>
<dbReference type="GO" id="GO:0005881">
    <property type="term" value="C:cytoplasmic microtubule"/>
    <property type="evidence" value="ECO:0007669"/>
    <property type="project" value="Ensembl"/>
</dbReference>
<feature type="region of interest" description="Disordered" evidence="2">
    <location>
        <begin position="841"/>
        <end position="972"/>
    </location>
</feature>
<dbReference type="GO" id="GO:0042803">
    <property type="term" value="F:protein homodimerization activity"/>
    <property type="evidence" value="ECO:0007669"/>
    <property type="project" value="Ensembl"/>
</dbReference>
<dbReference type="Proteomes" id="UP000694540">
    <property type="component" value="Unplaced"/>
</dbReference>
<evidence type="ECO:0000256" key="1">
    <source>
        <dbReference type="ARBA" id="ARBA00023054"/>
    </source>
</evidence>
<feature type="compositionally biased region" description="Basic and acidic residues" evidence="2">
    <location>
        <begin position="598"/>
        <end position="608"/>
    </location>
</feature>
<feature type="compositionally biased region" description="Polar residues" evidence="2">
    <location>
        <begin position="396"/>
        <end position="412"/>
    </location>
</feature>
<protein>
    <submittedName>
        <fullName evidence="3">Microtubule associated scaffold protein 2</fullName>
    </submittedName>
</protein>
<dbReference type="GO" id="GO:0005813">
    <property type="term" value="C:centrosome"/>
    <property type="evidence" value="ECO:0007669"/>
    <property type="project" value="Ensembl"/>
</dbReference>
<keyword evidence="4" id="KW-1185">Reference proteome</keyword>
<dbReference type="InterPro" id="IPR051293">
    <property type="entry name" value="MTUS1/CCDC69"/>
</dbReference>
<feature type="compositionally biased region" description="Low complexity" evidence="2">
    <location>
        <begin position="841"/>
        <end position="852"/>
    </location>
</feature>
<feature type="compositionally biased region" description="Low complexity" evidence="2">
    <location>
        <begin position="883"/>
        <end position="902"/>
    </location>
</feature>
<feature type="compositionally biased region" description="Low complexity" evidence="2">
    <location>
        <begin position="124"/>
        <end position="133"/>
    </location>
</feature>
<feature type="compositionally biased region" description="Basic and acidic residues" evidence="2">
    <location>
        <begin position="107"/>
        <end position="118"/>
    </location>
</feature>
<keyword evidence="1" id="KW-0175">Coiled coil</keyword>
<feature type="compositionally biased region" description="Basic and acidic residues" evidence="2">
    <location>
        <begin position="321"/>
        <end position="332"/>
    </location>
</feature>
<feature type="compositionally biased region" description="Low complexity" evidence="2">
    <location>
        <begin position="1324"/>
        <end position="1348"/>
    </location>
</feature>
<evidence type="ECO:0000256" key="2">
    <source>
        <dbReference type="SAM" id="MobiDB-lite"/>
    </source>
</evidence>
<evidence type="ECO:0000313" key="4">
    <source>
        <dbReference type="Proteomes" id="UP000694540"/>
    </source>
</evidence>
<dbReference type="GO" id="GO:0005634">
    <property type="term" value="C:nucleus"/>
    <property type="evidence" value="ECO:0007669"/>
    <property type="project" value="Ensembl"/>
</dbReference>
<reference evidence="3" key="1">
    <citation type="submission" date="2025-08" db="UniProtKB">
        <authorList>
            <consortium name="Ensembl"/>
        </authorList>
    </citation>
    <scope>IDENTIFICATION</scope>
</reference>
<sequence length="1348" mass="145490">MSVPAPPKKSCYTEFRDHRNGVKNSNESILRLGDTNANPIMLEGGSSPDEPATCGLTEETGNANSRGPENGSRVPKDLHPLQGFGKAPQGGPTSLKDFKFSLMVPRDLNEEPTLERAADPPQGPRGLQGPGLPSRRTVAGEAGLGASAEREPEPPRLVPKDKLAKTLDNEELRHSLERAGGSGAGAGGPARPLAQPEVPGGGEGPRKMGTAPSAGPACPPADSTSEGKSTCRPNPSTSEAKETQPERGWVPQVNAQSAVPSVPPQGAPDSMPASQDVLRQPEAQPGRGKAEPEMELKLIQPRAGQEFRCAQVEGLACFKEDGLSPLGRKEPDGETQQEASDTAFRGLAHSGPHPLGVGRGRSEQERRHEEGSLQSTPKQSPASLAVADNQPVGRISPSTACRLSETIASSHVSAGDGPVALTPDASTDSRPLDASAESQVLGRGNEDSHTVFHSDPSTGGSKAGVHEPHAGSSSEAREGTEISACTAETRDRLENAKTESIPARTEPLLRVPAPLHPETAVTVARQPPPPGSRAQDPGALSVDAGSSPAALPPADSARLSLVSPKVPDKGACPTGIPKPVAARPEDTPASQEGLEGLQVEKPEERADPRPVIVPKPKHVRPKIITYIRRGPQALGQVDASLVPVGLPYAAPACAVPLPKEEKVAGGDLKPAASLYEKFKPDLQRPRVFSSGLVVSGIKPPGHPFSQMSEKFLQEVTERPGKEEFCSPPYTHYEVPPTFYRSAMLLKPQLGLGAMSRLPSAKSRILIASQRAPASAIHPPGAIATAASLYTSDPAADLKKASSSNAAKSSLPKSGLRPPGYSRLPAAKLAAFGFVRSSSVSSVSSTQSADSAQPEPGRLSNRSTFGTEDQPALKAALPSKDPPKGASRAAPPASSSVTAPRRSLLPAPKSTSTPAGTKKEAQKDQDAEKPAASSPKRIAASATRLHSPGHPKQRTTAPRNGFPPKPDPQAREAERQLVQRLKERCEQQARQLGLAHRELSRAVRGFQALAVSTQLFFGKSESALEKERELSIELANIRDEVAFHTAKCEQLQKEKEELERRCEDEVRRLGWQQRAELRELEQRLQLQFQAEGARLQDEHRAQLLRLRCQHQEQVEDITASHEAALLEMENSHTVAIAILQDDHDHKVQELMSTHELEKKELEENFEKLRLSLQDQVDTLTFQSQSLRDRARRFEEALRKNTEEQLEIALAPYQHLEEDMKSLRQVLEMKNQQIHQQEKKIMELEKLAEKNIILEEKIQVLQQQNEDLKARIDQNTVVTRQLSEENANLQEYVEKETQEKKRLSRTNEELLWKLQTGDPTSPIKLSPTSPVYRSSSSGPSSPARVSMTPR</sequence>
<name>A0A8C3X6H2_9CETA</name>
<feature type="region of interest" description="Disordered" evidence="2">
    <location>
        <begin position="1"/>
        <end position="294"/>
    </location>
</feature>
<feature type="compositionally biased region" description="Polar residues" evidence="2">
    <location>
        <begin position="372"/>
        <end position="382"/>
    </location>
</feature>
<dbReference type="PANTHER" id="PTHR24200:SF14">
    <property type="entry name" value="MICROTUBULE-ASSOCIATED TUMOR SUPPRESSOR CANDIDATE 2"/>
    <property type="match status" value="1"/>
</dbReference>
<accession>A0A8C3X6H2</accession>
<evidence type="ECO:0000313" key="3">
    <source>
        <dbReference type="Ensembl" id="ENSCWAP00000023183.1"/>
    </source>
</evidence>
<feature type="compositionally biased region" description="Basic and acidic residues" evidence="2">
    <location>
        <begin position="148"/>
        <end position="177"/>
    </location>
</feature>
<gene>
    <name evidence="3" type="primary">MTUS2</name>
</gene>
<dbReference type="Ensembl" id="ENSCWAT00000025127.1">
    <property type="protein sequence ID" value="ENSCWAP00000023183.1"/>
    <property type="gene ID" value="ENSCWAG00000017501.1"/>
</dbReference>
<organism evidence="3 4">
    <name type="scientific">Catagonus wagneri</name>
    <name type="common">Chacoan peccary</name>
    <dbReference type="NCBI Taxonomy" id="51154"/>
    <lineage>
        <taxon>Eukaryota</taxon>
        <taxon>Metazoa</taxon>
        <taxon>Chordata</taxon>
        <taxon>Craniata</taxon>
        <taxon>Vertebrata</taxon>
        <taxon>Euteleostomi</taxon>
        <taxon>Mammalia</taxon>
        <taxon>Eutheria</taxon>
        <taxon>Laurasiatheria</taxon>
        <taxon>Artiodactyla</taxon>
        <taxon>Suina</taxon>
        <taxon>Tayassuidae</taxon>
        <taxon>Catagonus</taxon>
    </lineage>
</organism>
<dbReference type="GO" id="GO:0008017">
    <property type="term" value="F:microtubule binding"/>
    <property type="evidence" value="ECO:0007669"/>
    <property type="project" value="Ensembl"/>
</dbReference>
<dbReference type="PANTHER" id="PTHR24200">
    <property type="entry name" value="TOUCAN, ISOFORM A"/>
    <property type="match status" value="1"/>
</dbReference>
<feature type="compositionally biased region" description="Basic and acidic residues" evidence="2">
    <location>
        <begin position="488"/>
        <end position="497"/>
    </location>
</feature>
<feature type="region of interest" description="Disordered" evidence="2">
    <location>
        <begin position="321"/>
        <end position="614"/>
    </location>
</feature>